<dbReference type="PANTHER" id="PTHR43427">
    <property type="entry name" value="CHLORIDE CHANNEL PROTEIN CLC-E"/>
    <property type="match status" value="1"/>
</dbReference>
<evidence type="ECO:0000256" key="3">
    <source>
        <dbReference type="ARBA" id="ARBA00022692"/>
    </source>
</evidence>
<reference evidence="10 11" key="1">
    <citation type="submission" date="2019-11" db="EMBL/GenBank/DDBJ databases">
        <title>Streptococcus uberis isolated from clinical mastitis cases on a southeastern Queensland dairy.</title>
        <authorList>
            <person name="Workentine M.L."/>
            <person name="Price R."/>
            <person name="Olchowy T."/>
        </authorList>
    </citation>
    <scope>NUCLEOTIDE SEQUENCE [LARGE SCALE GENOMIC DNA]</scope>
    <source>
        <strain evidence="10 11">OLC4459-A17</strain>
    </source>
</reference>
<evidence type="ECO:0000256" key="1">
    <source>
        <dbReference type="ARBA" id="ARBA00004141"/>
    </source>
</evidence>
<evidence type="ECO:0000256" key="8">
    <source>
        <dbReference type="ARBA" id="ARBA00023214"/>
    </source>
</evidence>
<keyword evidence="6" id="KW-0472">Membrane</keyword>
<evidence type="ECO:0000256" key="7">
    <source>
        <dbReference type="ARBA" id="ARBA00023173"/>
    </source>
</evidence>
<keyword evidence="5" id="KW-0406">Ion transport</keyword>
<sequence length="417" mass="45590">MTKSIDSHLKWLGLLFLTGITAGLVASVLTILIHLIQAISFGYHEGSFSLQIAHVSPIRRFFPVILSGLVAAFGWYSLQKYGKPFKSISAIVKKQETVHPLSNFIHGMLQLITVSMGSPLGREGASREVAVALTATWLPLFHLSKNEISLILACASGAALGAVYNAPLATVAFIIESILLKWQKDYIIAAILSSFIAVWTVRLLSGNEIQYQLAKLAWTPGLFLWAIFAGIVISFVTFAYKALLNHLPKRDLTSQKFLVLTLIAFTLVAFMSLFFPEILGNGKAGLLYYLHHKFDFSYSLLLLIAKAIAVLITFYAGLYGGKIAPSMMMGGALGLLLGQAWNFLLPLQLSIPYAIIIGATLFLAIINSIPIAATLFLVEITGQPILNALPIALAVGTSLLFQRLMQKLTKRQNKVFH</sequence>
<evidence type="ECO:0000313" key="10">
    <source>
        <dbReference type="EMBL" id="MTD02107.1"/>
    </source>
</evidence>
<evidence type="ECO:0000256" key="4">
    <source>
        <dbReference type="ARBA" id="ARBA00022989"/>
    </source>
</evidence>
<protein>
    <submittedName>
        <fullName evidence="10">Chloride channel protein</fullName>
    </submittedName>
</protein>
<dbReference type="RefSeq" id="WP_012658704.1">
    <property type="nucleotide sequence ID" value="NZ_CP022435.1"/>
</dbReference>
<name>A0A6L6GA87_STRUB</name>
<dbReference type="GO" id="GO:0005254">
    <property type="term" value="F:chloride channel activity"/>
    <property type="evidence" value="ECO:0007669"/>
    <property type="project" value="UniProtKB-KW"/>
</dbReference>
<evidence type="ECO:0000256" key="5">
    <source>
        <dbReference type="ARBA" id="ARBA00023065"/>
    </source>
</evidence>
<dbReference type="Proteomes" id="UP000483839">
    <property type="component" value="Unassembled WGS sequence"/>
</dbReference>
<evidence type="ECO:0000256" key="6">
    <source>
        <dbReference type="ARBA" id="ARBA00023136"/>
    </source>
</evidence>
<accession>A0A6L6GA87</accession>
<evidence type="ECO:0000256" key="2">
    <source>
        <dbReference type="ARBA" id="ARBA00022448"/>
    </source>
</evidence>
<dbReference type="InterPro" id="IPR001807">
    <property type="entry name" value="ClC"/>
</dbReference>
<evidence type="ECO:0000313" key="11">
    <source>
        <dbReference type="Proteomes" id="UP000483839"/>
    </source>
</evidence>
<keyword evidence="4" id="KW-1133">Transmembrane helix</keyword>
<comment type="subcellular location">
    <subcellularLocation>
        <location evidence="1">Membrane</location>
        <topology evidence="1">Multi-pass membrane protein</topology>
    </subcellularLocation>
</comment>
<organism evidence="10 11">
    <name type="scientific">Streptococcus uberis</name>
    <dbReference type="NCBI Taxonomy" id="1349"/>
    <lineage>
        <taxon>Bacteria</taxon>
        <taxon>Bacillati</taxon>
        <taxon>Bacillota</taxon>
        <taxon>Bacilli</taxon>
        <taxon>Lactobacillales</taxon>
        <taxon>Streptococcaceae</taxon>
        <taxon>Streptococcus</taxon>
    </lineage>
</organism>
<keyword evidence="7" id="KW-0869">Chloride channel</keyword>
<gene>
    <name evidence="10" type="ORF">GKS16_07490</name>
</gene>
<keyword evidence="3" id="KW-0812">Transmembrane</keyword>
<evidence type="ECO:0000256" key="9">
    <source>
        <dbReference type="ARBA" id="ARBA00023303"/>
    </source>
</evidence>
<proteinExistence type="predicted"/>
<dbReference type="PANTHER" id="PTHR43427:SF6">
    <property type="entry name" value="CHLORIDE CHANNEL PROTEIN CLC-E"/>
    <property type="match status" value="1"/>
</dbReference>
<keyword evidence="9" id="KW-0407">Ion channel</keyword>
<keyword evidence="8" id="KW-0868">Chloride</keyword>
<dbReference type="Pfam" id="PF00654">
    <property type="entry name" value="Voltage_CLC"/>
    <property type="match status" value="1"/>
</dbReference>
<comment type="caution">
    <text evidence="10">The sequence shown here is derived from an EMBL/GenBank/DDBJ whole genome shotgun (WGS) entry which is preliminary data.</text>
</comment>
<dbReference type="InterPro" id="IPR050368">
    <property type="entry name" value="ClC-type_chloride_channel"/>
</dbReference>
<dbReference type="SUPFAM" id="SSF81340">
    <property type="entry name" value="Clc chloride channel"/>
    <property type="match status" value="1"/>
</dbReference>
<keyword evidence="2" id="KW-0813">Transport</keyword>
<dbReference type="InterPro" id="IPR014743">
    <property type="entry name" value="Cl-channel_core"/>
</dbReference>
<dbReference type="Gene3D" id="1.10.3080.10">
    <property type="entry name" value="Clc chloride channel"/>
    <property type="match status" value="1"/>
</dbReference>
<dbReference type="EMBL" id="WLXI01000054">
    <property type="protein sequence ID" value="MTD02107.1"/>
    <property type="molecule type" value="Genomic_DNA"/>
</dbReference>
<dbReference type="GO" id="GO:0034707">
    <property type="term" value="C:chloride channel complex"/>
    <property type="evidence" value="ECO:0007669"/>
    <property type="project" value="UniProtKB-KW"/>
</dbReference>
<dbReference type="OMA" id="VIFVMEV"/>
<dbReference type="AlphaFoldDB" id="A0A6L6GA87"/>